<keyword evidence="9" id="KW-1185">Reference proteome</keyword>
<dbReference type="InterPro" id="IPR004895">
    <property type="entry name" value="Prenylated_rab_accept_PRA1"/>
</dbReference>
<dbReference type="Pfam" id="PF03208">
    <property type="entry name" value="PRA1"/>
    <property type="match status" value="1"/>
</dbReference>
<dbReference type="GO" id="GO:0016192">
    <property type="term" value="P:vesicle-mediated transport"/>
    <property type="evidence" value="ECO:0007669"/>
    <property type="project" value="TreeGrafter"/>
</dbReference>
<organism evidence="8 9">
    <name type="scientific">Rhododendron simsii</name>
    <name type="common">Sims's rhododendron</name>
    <dbReference type="NCBI Taxonomy" id="118357"/>
    <lineage>
        <taxon>Eukaryota</taxon>
        <taxon>Viridiplantae</taxon>
        <taxon>Streptophyta</taxon>
        <taxon>Embryophyta</taxon>
        <taxon>Tracheophyta</taxon>
        <taxon>Spermatophyta</taxon>
        <taxon>Magnoliopsida</taxon>
        <taxon>eudicotyledons</taxon>
        <taxon>Gunneridae</taxon>
        <taxon>Pentapetalae</taxon>
        <taxon>asterids</taxon>
        <taxon>Ericales</taxon>
        <taxon>Ericaceae</taxon>
        <taxon>Ericoideae</taxon>
        <taxon>Rhodoreae</taxon>
        <taxon>Rhododendron</taxon>
    </lineage>
</organism>
<dbReference type="PANTHER" id="PTHR19317">
    <property type="entry name" value="PRENYLATED RAB ACCEPTOR 1-RELATED"/>
    <property type="match status" value="1"/>
</dbReference>
<proteinExistence type="inferred from homology"/>
<dbReference type="GO" id="GO:0005794">
    <property type="term" value="C:Golgi apparatus"/>
    <property type="evidence" value="ECO:0007669"/>
    <property type="project" value="TreeGrafter"/>
</dbReference>
<evidence type="ECO:0000256" key="6">
    <source>
        <dbReference type="ARBA" id="ARBA00023136"/>
    </source>
</evidence>
<protein>
    <recommendedName>
        <fullName evidence="7">PRA1 family protein</fullName>
    </recommendedName>
</protein>
<accession>A0A834H213</accession>
<evidence type="ECO:0000256" key="4">
    <source>
        <dbReference type="ARBA" id="ARBA00022692"/>
    </source>
</evidence>
<feature type="transmembrane region" description="Helical" evidence="7">
    <location>
        <begin position="6"/>
        <end position="25"/>
    </location>
</feature>
<comment type="subcellular location">
    <subcellularLocation>
        <location evidence="2 7">Membrane</location>
        <topology evidence="2 7">Multi-pass membrane protein</topology>
    </subcellularLocation>
</comment>
<evidence type="ECO:0000313" key="9">
    <source>
        <dbReference type="Proteomes" id="UP000626092"/>
    </source>
</evidence>
<gene>
    <name evidence="8" type="ORF">RHSIM_Rhsim06G0098300</name>
</gene>
<dbReference type="Proteomes" id="UP000626092">
    <property type="component" value="Unassembled WGS sequence"/>
</dbReference>
<evidence type="ECO:0000256" key="1">
    <source>
        <dbReference type="ARBA" id="ARBA00002501"/>
    </source>
</evidence>
<keyword evidence="6 7" id="KW-0472">Membrane</keyword>
<keyword evidence="5 7" id="KW-1133">Transmembrane helix</keyword>
<sequence length="111" mass="12377">MHFVDFVSGFSLLTKLFAWIFLYLFHTSDPPLVILGRAFSKTETLGLHILSSIVVVFLINVRSVLSSTLMVGIAIFCIHGAFRAPRIDSLTSRKMLLRPTSTASLRNHVVT</sequence>
<comment type="caution">
    <text evidence="8">The sequence shown here is derived from an EMBL/GenBank/DDBJ whole genome shotgun (WGS) entry which is preliminary data.</text>
</comment>
<comment type="similarity">
    <text evidence="3 7">Belongs to the PRA1 family.</text>
</comment>
<evidence type="ECO:0000313" key="8">
    <source>
        <dbReference type="EMBL" id="KAF7140173.1"/>
    </source>
</evidence>
<evidence type="ECO:0000256" key="3">
    <source>
        <dbReference type="ARBA" id="ARBA00006483"/>
    </source>
</evidence>
<evidence type="ECO:0000256" key="5">
    <source>
        <dbReference type="ARBA" id="ARBA00022989"/>
    </source>
</evidence>
<keyword evidence="4 7" id="KW-0812">Transmembrane</keyword>
<comment type="function">
    <text evidence="1 7">May be involved in both secretory and endocytic intracellular trafficking in the endosomal/prevacuolar compartments.</text>
</comment>
<dbReference type="AlphaFoldDB" id="A0A834H213"/>
<dbReference type="GO" id="GO:0016020">
    <property type="term" value="C:membrane"/>
    <property type="evidence" value="ECO:0007669"/>
    <property type="project" value="UniProtKB-SubCell"/>
</dbReference>
<dbReference type="PANTHER" id="PTHR19317:SF34">
    <property type="entry name" value="PRA1 FAMILY PROTEIN-RELATED"/>
    <property type="match status" value="1"/>
</dbReference>
<evidence type="ECO:0000256" key="7">
    <source>
        <dbReference type="RuleBase" id="RU363107"/>
    </source>
</evidence>
<reference evidence="8" key="1">
    <citation type="submission" date="2019-11" db="EMBL/GenBank/DDBJ databases">
        <authorList>
            <person name="Liu Y."/>
            <person name="Hou J."/>
            <person name="Li T.-Q."/>
            <person name="Guan C.-H."/>
            <person name="Wu X."/>
            <person name="Wu H.-Z."/>
            <person name="Ling F."/>
            <person name="Zhang R."/>
            <person name="Shi X.-G."/>
            <person name="Ren J.-P."/>
            <person name="Chen E.-F."/>
            <person name="Sun J.-M."/>
        </authorList>
    </citation>
    <scope>NUCLEOTIDE SEQUENCE</scope>
    <source>
        <strain evidence="8">Adult_tree_wgs_1</strain>
        <tissue evidence="8">Leaves</tissue>
    </source>
</reference>
<dbReference type="EMBL" id="WJXA01000006">
    <property type="protein sequence ID" value="KAF7140173.1"/>
    <property type="molecule type" value="Genomic_DNA"/>
</dbReference>
<dbReference type="GO" id="GO:0005783">
    <property type="term" value="C:endoplasmic reticulum"/>
    <property type="evidence" value="ECO:0007669"/>
    <property type="project" value="UniProtKB-ARBA"/>
</dbReference>
<dbReference type="OrthoDB" id="63113at2759"/>
<evidence type="ECO:0000256" key="2">
    <source>
        <dbReference type="ARBA" id="ARBA00004141"/>
    </source>
</evidence>
<keyword evidence="7" id="KW-0813">Transport</keyword>
<feature type="transmembrane region" description="Helical" evidence="7">
    <location>
        <begin position="45"/>
        <end position="61"/>
    </location>
</feature>
<name>A0A834H213_RHOSS</name>